<evidence type="ECO:0000313" key="3">
    <source>
        <dbReference type="Proteomes" id="UP001497382"/>
    </source>
</evidence>
<proteinExistence type="predicted"/>
<comment type="caution">
    <text evidence="2">The sequence shown here is derived from an EMBL/GenBank/DDBJ whole genome shotgun (WGS) entry which is preliminary data.</text>
</comment>
<keyword evidence="3" id="KW-1185">Reference proteome</keyword>
<sequence>MHSIPLTNRDKSQSLISNPPSRNQYLSPCHRDPQRNRDEIKSRISCLSFSHCNRFKRGTLLDERPDLWSF</sequence>
<reference evidence="2 3" key="1">
    <citation type="submission" date="2024-04" db="EMBL/GenBank/DDBJ databases">
        <authorList>
            <person name="Rising A."/>
            <person name="Reimegard J."/>
            <person name="Sonavane S."/>
            <person name="Akerstrom W."/>
            <person name="Nylinder S."/>
            <person name="Hedman E."/>
            <person name="Kallberg Y."/>
        </authorList>
    </citation>
    <scope>NUCLEOTIDE SEQUENCE [LARGE SCALE GENOMIC DNA]</scope>
</reference>
<gene>
    <name evidence="2" type="ORF">LARSCL_LOCUS11057</name>
</gene>
<feature type="compositionally biased region" description="Polar residues" evidence="1">
    <location>
        <begin position="13"/>
        <end position="26"/>
    </location>
</feature>
<organism evidence="2 3">
    <name type="scientific">Larinioides sclopetarius</name>
    <dbReference type="NCBI Taxonomy" id="280406"/>
    <lineage>
        <taxon>Eukaryota</taxon>
        <taxon>Metazoa</taxon>
        <taxon>Ecdysozoa</taxon>
        <taxon>Arthropoda</taxon>
        <taxon>Chelicerata</taxon>
        <taxon>Arachnida</taxon>
        <taxon>Araneae</taxon>
        <taxon>Araneomorphae</taxon>
        <taxon>Entelegynae</taxon>
        <taxon>Araneoidea</taxon>
        <taxon>Araneidae</taxon>
        <taxon>Larinioides</taxon>
    </lineage>
</organism>
<feature type="region of interest" description="Disordered" evidence="1">
    <location>
        <begin position="1"/>
        <end position="35"/>
    </location>
</feature>
<accession>A0AAV2A9D6</accession>
<protein>
    <recommendedName>
        <fullName evidence="4">Ycf15</fullName>
    </recommendedName>
</protein>
<evidence type="ECO:0000256" key="1">
    <source>
        <dbReference type="SAM" id="MobiDB-lite"/>
    </source>
</evidence>
<evidence type="ECO:0008006" key="4">
    <source>
        <dbReference type="Google" id="ProtNLM"/>
    </source>
</evidence>
<dbReference type="EMBL" id="CAXIEN010000133">
    <property type="protein sequence ID" value="CAL1280583.1"/>
    <property type="molecule type" value="Genomic_DNA"/>
</dbReference>
<dbReference type="AlphaFoldDB" id="A0AAV2A9D6"/>
<dbReference type="Proteomes" id="UP001497382">
    <property type="component" value="Unassembled WGS sequence"/>
</dbReference>
<name>A0AAV2A9D6_9ARAC</name>
<evidence type="ECO:0000313" key="2">
    <source>
        <dbReference type="EMBL" id="CAL1280583.1"/>
    </source>
</evidence>